<dbReference type="Pfam" id="PF03480">
    <property type="entry name" value="DctP"/>
    <property type="match status" value="1"/>
</dbReference>
<keyword evidence="2" id="KW-0813">Transport</keyword>
<dbReference type="PANTHER" id="PTHR33376:SF7">
    <property type="entry name" value="C4-DICARBOXYLATE-BINDING PROTEIN DCTB"/>
    <property type="match status" value="1"/>
</dbReference>
<dbReference type="Proteomes" id="UP000789326">
    <property type="component" value="Unassembled WGS sequence"/>
</dbReference>
<dbReference type="InterPro" id="IPR004682">
    <property type="entry name" value="TRAP_DctP"/>
</dbReference>
<proteinExistence type="inferred from homology"/>
<dbReference type="EMBL" id="CAKKMG010000016">
    <property type="protein sequence ID" value="CAH0193878.1"/>
    <property type="molecule type" value="Genomic_DNA"/>
</dbReference>
<name>A0A9W4PE01_9BACI</name>
<dbReference type="PANTHER" id="PTHR33376">
    <property type="match status" value="1"/>
</dbReference>
<dbReference type="PIRSF" id="PIRSF006470">
    <property type="entry name" value="DctB"/>
    <property type="match status" value="1"/>
</dbReference>
<comment type="caution">
    <text evidence="5">The sequence shown here is derived from an EMBL/GenBank/DDBJ whole genome shotgun (WGS) entry which is preliminary data.</text>
</comment>
<evidence type="ECO:0000256" key="4">
    <source>
        <dbReference type="SAM" id="Phobius"/>
    </source>
</evidence>
<evidence type="ECO:0000313" key="5">
    <source>
        <dbReference type="EMBL" id="CAH0193878.1"/>
    </source>
</evidence>
<reference evidence="5" key="1">
    <citation type="submission" date="2021-11" db="EMBL/GenBank/DDBJ databases">
        <authorList>
            <person name="Bulgarelli D."/>
        </authorList>
    </citation>
    <scope>NUCLEOTIDE SEQUENCE</scope>
    <source>
        <strain evidence="5">Bi133</strain>
    </source>
</reference>
<feature type="transmembrane region" description="Helical" evidence="4">
    <location>
        <begin position="7"/>
        <end position="27"/>
    </location>
</feature>
<dbReference type="InterPro" id="IPR018389">
    <property type="entry name" value="DctP_fam"/>
</dbReference>
<dbReference type="AlphaFoldDB" id="A0A9W4PE01"/>
<dbReference type="GO" id="GO:0030288">
    <property type="term" value="C:outer membrane-bounded periplasmic space"/>
    <property type="evidence" value="ECO:0007669"/>
    <property type="project" value="InterPro"/>
</dbReference>
<dbReference type="NCBIfam" id="NF037995">
    <property type="entry name" value="TRAP_S1"/>
    <property type="match status" value="1"/>
</dbReference>
<protein>
    <submittedName>
        <fullName evidence="5">C4-dicarboxylate-binding periplasmic protein DctP</fullName>
    </submittedName>
</protein>
<keyword evidence="3" id="KW-0732">Signal</keyword>
<accession>A0A9W4PE01</accession>
<keyword evidence="4" id="KW-1133">Transmembrane helix</keyword>
<comment type="similarity">
    <text evidence="1">Belongs to the bacterial solute-binding protein 7 family.</text>
</comment>
<gene>
    <name evidence="5" type="primary">dctP</name>
    <name evidence="5" type="ORF">SRABI133_01731</name>
</gene>
<evidence type="ECO:0000256" key="1">
    <source>
        <dbReference type="ARBA" id="ARBA00009023"/>
    </source>
</evidence>
<dbReference type="NCBIfam" id="TIGR00787">
    <property type="entry name" value="dctP"/>
    <property type="match status" value="1"/>
</dbReference>
<evidence type="ECO:0000256" key="2">
    <source>
        <dbReference type="ARBA" id="ARBA00022448"/>
    </source>
</evidence>
<keyword evidence="4" id="KW-0812">Transmembrane</keyword>
<sequence length="359" mass="41722">MRALWGYLLLIGLGLLIAVYISFQSFFTSFGFNLPKDEEQIGMKDQIVIKFSHVVAENTPKGLAANRFAQLVDEYTDHRVKIEVYPNQSLYSDHEEIEALQENKVQMIAPTTSKITSISKKWMLLDLPYVFPTDAALQEALNGEVGEELLKQLNTIDIEGLAFWSNNYKQITSSKPIRHPSDFAGKNFRIMPSAVLESQFNHFGATTSQLEFNETFKSLEINETDSQENTISNIYSKKLYEVQKYLTISDHGYLGYVVMINKPFWNKLPLDIQQQIQRAMDDTTKWLWIKSNELNQEQLKEIQQKSNIDIYKLSDEEKKEWMDEMTVIYPEFESTIGTELMTKMEKIREKHLKDNENTH</sequence>
<organism evidence="5 6">
    <name type="scientific">Peribacillus simplex</name>
    <dbReference type="NCBI Taxonomy" id="1478"/>
    <lineage>
        <taxon>Bacteria</taxon>
        <taxon>Bacillati</taxon>
        <taxon>Bacillota</taxon>
        <taxon>Bacilli</taxon>
        <taxon>Bacillales</taxon>
        <taxon>Bacillaceae</taxon>
        <taxon>Peribacillus</taxon>
    </lineage>
</organism>
<dbReference type="Gene3D" id="3.40.190.170">
    <property type="entry name" value="Bacterial extracellular solute-binding protein, family 7"/>
    <property type="match status" value="1"/>
</dbReference>
<evidence type="ECO:0000313" key="6">
    <source>
        <dbReference type="Proteomes" id="UP000789326"/>
    </source>
</evidence>
<dbReference type="InterPro" id="IPR038404">
    <property type="entry name" value="TRAP_DctP_sf"/>
</dbReference>
<evidence type="ECO:0000256" key="3">
    <source>
        <dbReference type="ARBA" id="ARBA00022729"/>
    </source>
</evidence>
<keyword evidence="4" id="KW-0472">Membrane</keyword>
<dbReference type="RefSeq" id="WP_230301563.1">
    <property type="nucleotide sequence ID" value="NZ_CAKKMG010000016.1"/>
</dbReference>
<dbReference type="GO" id="GO:0055085">
    <property type="term" value="P:transmembrane transport"/>
    <property type="evidence" value="ECO:0007669"/>
    <property type="project" value="InterPro"/>
</dbReference>